<evidence type="ECO:0000313" key="2">
    <source>
        <dbReference type="Proteomes" id="UP001221546"/>
    </source>
</evidence>
<proteinExistence type="predicted"/>
<accession>A0ABY8JFG2</accession>
<evidence type="ECO:0000313" key="1">
    <source>
        <dbReference type="EMBL" id="WFU62698.1"/>
    </source>
</evidence>
<dbReference type="EMBL" id="CP121646">
    <property type="protein sequence ID" value="WFU62698.1"/>
    <property type="molecule type" value="Genomic_DNA"/>
</dbReference>
<dbReference type="RefSeq" id="WP_310885356.1">
    <property type="nucleotide sequence ID" value="NZ_CP121646.1"/>
</dbReference>
<organism evidence="1 2">
    <name type="scientific">Bradyrhizobium brasilense</name>
    <dbReference type="NCBI Taxonomy" id="1419277"/>
    <lineage>
        <taxon>Bacteria</taxon>
        <taxon>Pseudomonadati</taxon>
        <taxon>Pseudomonadota</taxon>
        <taxon>Alphaproteobacteria</taxon>
        <taxon>Hyphomicrobiales</taxon>
        <taxon>Nitrobacteraceae</taxon>
        <taxon>Bradyrhizobium</taxon>
    </lineage>
</organism>
<keyword evidence="2" id="KW-1185">Reference proteome</keyword>
<protein>
    <submittedName>
        <fullName evidence="1">Uncharacterized protein</fullName>
    </submittedName>
</protein>
<dbReference type="Proteomes" id="UP001221546">
    <property type="component" value="Chromosome"/>
</dbReference>
<sequence>MQASINVVPQGTVLNMLGDAGQRVSAMILNVPPDHPLSKPLANFAARMTDYVGVTNVANGQYQVGARNDALRAAVANVGVGKAFVDLASAGQKERRSVAAATATALEVAPATAATAPGRARTVAHWDGADMATKQTMINELPVDGLAALIEAGVDREPGLSPRDAERLRERYMVEQHIARTGLQADHMLAADHTDPLRTGPNVEAARNAARAAVRTLKDRSETISTVSETMRNIVSMIALAGDVHEPQAYKLLTTGAIA</sequence>
<name>A0ABY8JFG2_9BRAD</name>
<reference evidence="1 2" key="1">
    <citation type="submission" date="2023-04" db="EMBL/GenBank/DDBJ databases">
        <title>Australian commercial rhizobial inoculants.</title>
        <authorList>
            <person name="Kohlmeier M.G."/>
            <person name="O'Hara G.W."/>
            <person name="Colombi E."/>
            <person name="Ramsay J.P."/>
            <person name="Terpolilli J."/>
        </authorList>
    </citation>
    <scope>NUCLEOTIDE SEQUENCE [LARGE SCALE GENOMIC DNA]</scope>
    <source>
        <strain evidence="1 2">CB627</strain>
    </source>
</reference>
<gene>
    <name evidence="1" type="ORF">QA636_35500</name>
</gene>